<sequence>MINQIRADMYRLTHSWGFYITLGLVVAYSFLITKSKSVGGIMVNGNQDALTRLSRENWTALDGIRGTTMSSSVLMYVLIGLFVIIIGYEFSQQTYKNTLISGISRFQFITAKYVMLLISILITIAAYFATVIAVSLILGRHVGTSWAHLMSTTGITTIAVAFFISIVFSIAILTLIVTNSVVISSILIVIFPLAVATIHIFADWNWLKYIDFFGVSNDVSLGKLTISQFGPYLLTCAIILVVCIGVSLLTIREKEL</sequence>
<evidence type="ECO:0000313" key="3">
    <source>
        <dbReference type="Proteomes" id="UP000305100"/>
    </source>
</evidence>
<dbReference type="RefSeq" id="WP_082402594.1">
    <property type="nucleotide sequence ID" value="NZ_VBSX01000034.1"/>
</dbReference>
<evidence type="ECO:0000313" key="2">
    <source>
        <dbReference type="EMBL" id="TLQ17425.1"/>
    </source>
</evidence>
<dbReference type="OrthoDB" id="3230233at2"/>
<feature type="transmembrane region" description="Helical" evidence="1">
    <location>
        <begin position="73"/>
        <end position="90"/>
    </location>
</feature>
<keyword evidence="1" id="KW-0472">Membrane</keyword>
<feature type="transmembrane region" description="Helical" evidence="1">
    <location>
        <begin position="182"/>
        <end position="202"/>
    </location>
</feature>
<keyword evidence="1" id="KW-0812">Transmembrane</keyword>
<accession>A0A5R9CPX0</accession>
<feature type="transmembrane region" description="Helical" evidence="1">
    <location>
        <begin position="229"/>
        <end position="251"/>
    </location>
</feature>
<feature type="transmembrane region" description="Helical" evidence="1">
    <location>
        <begin position="111"/>
        <end position="138"/>
    </location>
</feature>
<dbReference type="Proteomes" id="UP000305100">
    <property type="component" value="Unassembled WGS sequence"/>
</dbReference>
<comment type="caution">
    <text evidence="2">The sequence shown here is derived from an EMBL/GenBank/DDBJ whole genome shotgun (WGS) entry which is preliminary data.</text>
</comment>
<reference evidence="2 3" key="1">
    <citation type="submission" date="2019-05" db="EMBL/GenBank/DDBJ databases">
        <title>The metagenome of a microbial culture collection derived from dairy environment covers the genomic content of the human microbiome.</title>
        <authorList>
            <person name="Roder T."/>
            <person name="Wuthrich D."/>
            <person name="Sattari Z."/>
            <person name="Von Ah U."/>
            <person name="Bar C."/>
            <person name="Ronchi F."/>
            <person name="Macpherson A.J."/>
            <person name="Ganal-Vonarburg S.C."/>
            <person name="Bruggmann R."/>
            <person name="Vergeres G."/>
        </authorList>
    </citation>
    <scope>NUCLEOTIDE SEQUENCE [LARGE SCALE GENOMIC DNA]</scope>
    <source>
        <strain evidence="2 3">FAM 1079</strain>
    </source>
</reference>
<dbReference type="AlphaFoldDB" id="A0A5R9CPX0"/>
<evidence type="ECO:0000256" key="1">
    <source>
        <dbReference type="SAM" id="Phobius"/>
    </source>
</evidence>
<protein>
    <submittedName>
        <fullName evidence="2">ABC transporter permease</fullName>
    </submittedName>
</protein>
<name>A0A5R9CPX0_9LACO</name>
<keyword evidence="1" id="KW-1133">Transmembrane helix</keyword>
<dbReference type="PANTHER" id="PTHR37305:SF1">
    <property type="entry name" value="MEMBRANE PROTEIN"/>
    <property type="match status" value="1"/>
</dbReference>
<proteinExistence type="predicted"/>
<dbReference type="PANTHER" id="PTHR37305">
    <property type="entry name" value="INTEGRAL MEMBRANE PROTEIN-RELATED"/>
    <property type="match status" value="1"/>
</dbReference>
<feature type="transmembrane region" description="Helical" evidence="1">
    <location>
        <begin position="12"/>
        <end position="32"/>
    </location>
</feature>
<dbReference type="EMBL" id="VBSX01000034">
    <property type="protein sequence ID" value="TLQ17425.1"/>
    <property type="molecule type" value="Genomic_DNA"/>
</dbReference>
<gene>
    <name evidence="2" type="ORF">FEZ41_11700</name>
</gene>
<feature type="transmembrane region" description="Helical" evidence="1">
    <location>
        <begin position="158"/>
        <end position="177"/>
    </location>
</feature>
<organism evidence="2 3">
    <name type="scientific">Lentilactobacillus parafarraginis</name>
    <dbReference type="NCBI Taxonomy" id="390842"/>
    <lineage>
        <taxon>Bacteria</taxon>
        <taxon>Bacillati</taxon>
        <taxon>Bacillota</taxon>
        <taxon>Bacilli</taxon>
        <taxon>Lactobacillales</taxon>
        <taxon>Lactobacillaceae</taxon>
        <taxon>Lentilactobacillus</taxon>
    </lineage>
</organism>